<proteinExistence type="predicted"/>
<reference evidence="1" key="1">
    <citation type="submission" date="2018-11" db="EMBL/GenBank/DDBJ databases">
        <authorList>
            <consortium name="Genoscope - CEA"/>
            <person name="William W."/>
        </authorList>
    </citation>
    <scope>NUCLEOTIDE SEQUENCE</scope>
</reference>
<dbReference type="AlphaFoldDB" id="A0A3P6B9H5"/>
<protein>
    <submittedName>
        <fullName evidence="1">Uncharacterized protein</fullName>
    </submittedName>
</protein>
<evidence type="ECO:0000313" key="1">
    <source>
        <dbReference type="EMBL" id="VDC98975.1"/>
    </source>
</evidence>
<sequence length="42" mass="4633">MNISGSHHGRDFVTTTRWILPPSGYMKCNVDEAQSGKELLVG</sequence>
<name>A0A3P6B9H5_BRACM</name>
<gene>
    <name evidence="1" type="ORF">BRAA07T29794Z</name>
</gene>
<accession>A0A3P6B9H5</accession>
<organism evidence="1">
    <name type="scientific">Brassica campestris</name>
    <name type="common">Field mustard</name>
    <dbReference type="NCBI Taxonomy" id="3711"/>
    <lineage>
        <taxon>Eukaryota</taxon>
        <taxon>Viridiplantae</taxon>
        <taxon>Streptophyta</taxon>
        <taxon>Embryophyta</taxon>
        <taxon>Tracheophyta</taxon>
        <taxon>Spermatophyta</taxon>
        <taxon>Magnoliopsida</taxon>
        <taxon>eudicotyledons</taxon>
        <taxon>Gunneridae</taxon>
        <taxon>Pentapetalae</taxon>
        <taxon>rosids</taxon>
        <taxon>malvids</taxon>
        <taxon>Brassicales</taxon>
        <taxon>Brassicaceae</taxon>
        <taxon>Brassiceae</taxon>
        <taxon>Brassica</taxon>
    </lineage>
</organism>
<dbReference type="EMBL" id="LR031574">
    <property type="protein sequence ID" value="VDC98975.1"/>
    <property type="molecule type" value="Genomic_DNA"/>
</dbReference>